<name>A0A9P6D1B4_9AGAR</name>
<evidence type="ECO:0000313" key="1">
    <source>
        <dbReference type="EMBL" id="KAF9480204.1"/>
    </source>
</evidence>
<sequence>MPSHDFKTYIVSLKLPPETVNYFDSSGAVSLYEIYQEVGTSLELIKCDLCGRFLPLTSKRKLSKFKVHRNSETCQNEVKKQQKSHAETASSSSALRQSFTFVNTFQDYRQPGPSYSPASMTARNTILAMSKVVRTVRMRPFVSHAEVDHKQMRDCIVLRAANELSRPHPQRRDKDP</sequence>
<proteinExistence type="predicted"/>
<dbReference type="EMBL" id="MU155198">
    <property type="protein sequence ID" value="KAF9480204.1"/>
    <property type="molecule type" value="Genomic_DNA"/>
</dbReference>
<comment type="caution">
    <text evidence="1">The sequence shown here is derived from an EMBL/GenBank/DDBJ whole genome shotgun (WGS) entry which is preliminary data.</text>
</comment>
<evidence type="ECO:0000313" key="2">
    <source>
        <dbReference type="Proteomes" id="UP000807469"/>
    </source>
</evidence>
<dbReference type="OrthoDB" id="3061806at2759"/>
<keyword evidence="2" id="KW-1185">Reference proteome</keyword>
<organism evidence="1 2">
    <name type="scientific">Pholiota conissans</name>
    <dbReference type="NCBI Taxonomy" id="109636"/>
    <lineage>
        <taxon>Eukaryota</taxon>
        <taxon>Fungi</taxon>
        <taxon>Dikarya</taxon>
        <taxon>Basidiomycota</taxon>
        <taxon>Agaricomycotina</taxon>
        <taxon>Agaricomycetes</taxon>
        <taxon>Agaricomycetidae</taxon>
        <taxon>Agaricales</taxon>
        <taxon>Agaricineae</taxon>
        <taxon>Strophariaceae</taxon>
        <taxon>Pholiota</taxon>
    </lineage>
</organism>
<dbReference type="Proteomes" id="UP000807469">
    <property type="component" value="Unassembled WGS sequence"/>
</dbReference>
<protein>
    <submittedName>
        <fullName evidence="1">Uncharacterized protein</fullName>
    </submittedName>
</protein>
<gene>
    <name evidence="1" type="ORF">BDN70DRAFT_979950</name>
</gene>
<dbReference type="AlphaFoldDB" id="A0A9P6D1B4"/>
<reference evidence="1" key="1">
    <citation type="submission" date="2020-11" db="EMBL/GenBank/DDBJ databases">
        <authorList>
            <consortium name="DOE Joint Genome Institute"/>
            <person name="Ahrendt S."/>
            <person name="Riley R."/>
            <person name="Andreopoulos W."/>
            <person name="Labutti K."/>
            <person name="Pangilinan J."/>
            <person name="Ruiz-Duenas F.J."/>
            <person name="Barrasa J.M."/>
            <person name="Sanchez-Garcia M."/>
            <person name="Camarero S."/>
            <person name="Miyauchi S."/>
            <person name="Serrano A."/>
            <person name="Linde D."/>
            <person name="Babiker R."/>
            <person name="Drula E."/>
            <person name="Ayuso-Fernandez I."/>
            <person name="Pacheco R."/>
            <person name="Padilla G."/>
            <person name="Ferreira P."/>
            <person name="Barriuso J."/>
            <person name="Kellner H."/>
            <person name="Castanera R."/>
            <person name="Alfaro M."/>
            <person name="Ramirez L."/>
            <person name="Pisabarro A.G."/>
            <person name="Kuo A."/>
            <person name="Tritt A."/>
            <person name="Lipzen A."/>
            <person name="He G."/>
            <person name="Yan M."/>
            <person name="Ng V."/>
            <person name="Cullen D."/>
            <person name="Martin F."/>
            <person name="Rosso M.-N."/>
            <person name="Henrissat B."/>
            <person name="Hibbett D."/>
            <person name="Martinez A.T."/>
            <person name="Grigoriev I.V."/>
        </authorList>
    </citation>
    <scope>NUCLEOTIDE SEQUENCE</scope>
    <source>
        <strain evidence="1">CIRM-BRFM 674</strain>
    </source>
</reference>
<accession>A0A9P6D1B4</accession>